<name>A0ABM6Z193_9ACTO</name>
<feature type="region of interest" description="Disordered" evidence="1">
    <location>
        <begin position="1"/>
        <end position="21"/>
    </location>
</feature>
<dbReference type="EMBL" id="CP032514">
    <property type="protein sequence ID" value="AYD89014.1"/>
    <property type="molecule type" value="Genomic_DNA"/>
</dbReference>
<gene>
    <name evidence="2" type="ORF">D5R93_01210</name>
</gene>
<accession>A0ABM6Z193</accession>
<evidence type="ECO:0000256" key="1">
    <source>
        <dbReference type="SAM" id="MobiDB-lite"/>
    </source>
</evidence>
<evidence type="ECO:0000313" key="3">
    <source>
        <dbReference type="Proteomes" id="UP000273001"/>
    </source>
</evidence>
<dbReference type="Gene3D" id="1.10.287.1060">
    <property type="entry name" value="ESAT-6-like"/>
    <property type="match status" value="1"/>
</dbReference>
<protein>
    <recommendedName>
        <fullName evidence="4">WXG100 family type VII secretion target</fullName>
    </recommendedName>
</protein>
<dbReference type="SUPFAM" id="SSF140453">
    <property type="entry name" value="EsxAB dimer-like"/>
    <property type="match status" value="1"/>
</dbReference>
<feature type="compositionally biased region" description="Polar residues" evidence="1">
    <location>
        <begin position="9"/>
        <end position="21"/>
    </location>
</feature>
<dbReference type="RefSeq" id="WP_119836700.1">
    <property type="nucleotide sequence ID" value="NZ_CP032514.1"/>
</dbReference>
<dbReference type="Proteomes" id="UP000273001">
    <property type="component" value="Chromosome"/>
</dbReference>
<keyword evidence="3" id="KW-1185">Reference proteome</keyword>
<sequence length="110" mass="11514">MKFGMGVSTLGTLTRQTSTSNEDLGGLVKELVASAEPLEGRFNGVARASFDQFKSRTDEVAAELNSALSGILEGIAGMDTAFVQGEQDMAESTRAAESSVSFDAARFGGR</sequence>
<evidence type="ECO:0008006" key="4">
    <source>
        <dbReference type="Google" id="ProtNLM"/>
    </source>
</evidence>
<reference evidence="2 3" key="1">
    <citation type="submission" date="2018-09" db="EMBL/GenBank/DDBJ databases">
        <authorList>
            <person name="Li J."/>
        </authorList>
    </citation>
    <scope>NUCLEOTIDE SEQUENCE [LARGE SCALE GENOMIC DNA]</scope>
    <source>
        <strain evidence="2 3">2129</strain>
    </source>
</reference>
<evidence type="ECO:0000313" key="2">
    <source>
        <dbReference type="EMBL" id="AYD89014.1"/>
    </source>
</evidence>
<dbReference type="InterPro" id="IPR036689">
    <property type="entry name" value="ESAT-6-like_sf"/>
</dbReference>
<organism evidence="2 3">
    <name type="scientific">Actinomyces lilanjuaniae</name>
    <dbReference type="NCBI Taxonomy" id="2321394"/>
    <lineage>
        <taxon>Bacteria</taxon>
        <taxon>Bacillati</taxon>
        <taxon>Actinomycetota</taxon>
        <taxon>Actinomycetes</taxon>
        <taxon>Actinomycetales</taxon>
        <taxon>Actinomycetaceae</taxon>
        <taxon>Actinomyces</taxon>
    </lineage>
</organism>
<proteinExistence type="predicted"/>